<dbReference type="RefSeq" id="WP_227423400.1">
    <property type="nucleotide sequence ID" value="NZ_CP071868.1"/>
</dbReference>
<reference evidence="2" key="1">
    <citation type="submission" date="2021-03" db="EMBL/GenBank/DDBJ databases">
        <title>Pengzhenrongella sicca gen. nov., sp. nov., a new member of suborder Micrococcineae isolated from High-Arctic tundra soil.</title>
        <authorList>
            <person name="Peng F."/>
        </authorList>
    </citation>
    <scope>NUCLEOTIDE SEQUENCE</scope>
    <source>
        <strain evidence="2">LRZ-2</strain>
    </source>
</reference>
<feature type="transmembrane region" description="Helical" evidence="1">
    <location>
        <begin position="29"/>
        <end position="50"/>
    </location>
</feature>
<evidence type="ECO:0000313" key="2">
    <source>
        <dbReference type="EMBL" id="QTE29140.1"/>
    </source>
</evidence>
<name>A0A8A4ZAY5_9MICO</name>
<organism evidence="2 3">
    <name type="scientific">Pengzhenrongella sicca</name>
    <dbReference type="NCBI Taxonomy" id="2819238"/>
    <lineage>
        <taxon>Bacteria</taxon>
        <taxon>Bacillati</taxon>
        <taxon>Actinomycetota</taxon>
        <taxon>Actinomycetes</taxon>
        <taxon>Micrococcales</taxon>
        <taxon>Pengzhenrongella</taxon>
    </lineage>
</organism>
<dbReference type="AlphaFoldDB" id="A0A8A4ZAY5"/>
<evidence type="ECO:0000313" key="3">
    <source>
        <dbReference type="Proteomes" id="UP000663937"/>
    </source>
</evidence>
<evidence type="ECO:0000256" key="1">
    <source>
        <dbReference type="SAM" id="Phobius"/>
    </source>
</evidence>
<sequence length="63" mass="6545">MTTSTPFRAASIHSSVRAAADRPDRVRSAASVVVASVVLLGSLVAAAYLAQNLLERGLLFMSA</sequence>
<accession>A0A8A4ZAY5</accession>
<proteinExistence type="predicted"/>
<keyword evidence="1" id="KW-1133">Transmembrane helix</keyword>
<keyword evidence="1" id="KW-0812">Transmembrane</keyword>
<keyword evidence="1" id="KW-0472">Membrane</keyword>
<dbReference type="EMBL" id="CP071868">
    <property type="protein sequence ID" value="QTE29140.1"/>
    <property type="molecule type" value="Genomic_DNA"/>
</dbReference>
<dbReference type="KEGG" id="psic:J4E96_17890"/>
<gene>
    <name evidence="2" type="ORF">J4E96_17890</name>
</gene>
<protein>
    <submittedName>
        <fullName evidence="2">Uncharacterized protein</fullName>
    </submittedName>
</protein>
<dbReference type="Proteomes" id="UP000663937">
    <property type="component" value="Chromosome"/>
</dbReference>
<keyword evidence="3" id="KW-1185">Reference proteome</keyword>